<reference evidence="2" key="2">
    <citation type="submission" date="2023-06" db="EMBL/GenBank/DDBJ databases">
        <authorList>
            <consortium name="Lawrence Berkeley National Laboratory"/>
            <person name="Mondo S.J."/>
            <person name="Hensen N."/>
            <person name="Bonometti L."/>
            <person name="Westerberg I."/>
            <person name="Brannstrom I.O."/>
            <person name="Guillou S."/>
            <person name="Cros-Aarteil S."/>
            <person name="Calhoun S."/>
            <person name="Haridas S."/>
            <person name="Kuo A."/>
            <person name="Pangilinan J."/>
            <person name="Riley R."/>
            <person name="Labutti K."/>
            <person name="Andreopoulos B."/>
            <person name="Lipzen A."/>
            <person name="Chen C."/>
            <person name="Yanf M."/>
            <person name="Daum C."/>
            <person name="Ng V."/>
            <person name="Clum A."/>
            <person name="Steindorff A."/>
            <person name="Ohm R."/>
            <person name="Martin F."/>
            <person name="Silar P."/>
            <person name="Natvig D."/>
            <person name="Lalanne C."/>
            <person name="Gautier V."/>
            <person name="Ament-Velasquez S.L."/>
            <person name="Kruys A."/>
            <person name="Hutchinson M.I."/>
            <person name="Powell A.J."/>
            <person name="Barry K."/>
            <person name="Miller A.N."/>
            <person name="Grigoriev I.V."/>
            <person name="Debuchy R."/>
            <person name="Gladieux P."/>
            <person name="Thoren M.H."/>
            <person name="Johannesson H."/>
        </authorList>
    </citation>
    <scope>NUCLEOTIDE SEQUENCE</scope>
    <source>
        <strain evidence="2">PSN324</strain>
    </source>
</reference>
<dbReference type="Proteomes" id="UP001321749">
    <property type="component" value="Unassembled WGS sequence"/>
</dbReference>
<sequence length="103" mass="11774">MIKSPRGVSPYNAAEPPRQILLVGMYVCVYVCVHVYVPWQRFLHFPGSHSLPSLITHSPKITLFLFPSFLFPLSSFRFLFLLPLALPQLPSHVDTYLLAKKCM</sequence>
<gene>
    <name evidence="2" type="ORF">QBC42DRAFT_278390</name>
</gene>
<name>A0AAV9HCC5_9PEZI</name>
<keyword evidence="1" id="KW-0812">Transmembrane</keyword>
<keyword evidence="1" id="KW-1133">Transmembrane helix</keyword>
<dbReference type="AlphaFoldDB" id="A0AAV9HCC5"/>
<feature type="transmembrane region" description="Helical" evidence="1">
    <location>
        <begin position="20"/>
        <end position="39"/>
    </location>
</feature>
<accession>A0AAV9HCC5</accession>
<reference evidence="2" key="1">
    <citation type="journal article" date="2023" name="Mol. Phylogenet. Evol.">
        <title>Genome-scale phylogeny and comparative genomics of the fungal order Sordariales.</title>
        <authorList>
            <person name="Hensen N."/>
            <person name="Bonometti L."/>
            <person name="Westerberg I."/>
            <person name="Brannstrom I.O."/>
            <person name="Guillou S."/>
            <person name="Cros-Aarteil S."/>
            <person name="Calhoun S."/>
            <person name="Haridas S."/>
            <person name="Kuo A."/>
            <person name="Mondo S."/>
            <person name="Pangilinan J."/>
            <person name="Riley R."/>
            <person name="LaButti K."/>
            <person name="Andreopoulos B."/>
            <person name="Lipzen A."/>
            <person name="Chen C."/>
            <person name="Yan M."/>
            <person name="Daum C."/>
            <person name="Ng V."/>
            <person name="Clum A."/>
            <person name="Steindorff A."/>
            <person name="Ohm R.A."/>
            <person name="Martin F."/>
            <person name="Silar P."/>
            <person name="Natvig D.O."/>
            <person name="Lalanne C."/>
            <person name="Gautier V."/>
            <person name="Ament-Velasquez S.L."/>
            <person name="Kruys A."/>
            <person name="Hutchinson M.I."/>
            <person name="Powell A.J."/>
            <person name="Barry K."/>
            <person name="Miller A.N."/>
            <person name="Grigoriev I.V."/>
            <person name="Debuchy R."/>
            <person name="Gladieux P."/>
            <person name="Hiltunen Thoren M."/>
            <person name="Johannesson H."/>
        </authorList>
    </citation>
    <scope>NUCLEOTIDE SEQUENCE</scope>
    <source>
        <strain evidence="2">PSN324</strain>
    </source>
</reference>
<evidence type="ECO:0000313" key="3">
    <source>
        <dbReference type="Proteomes" id="UP001321749"/>
    </source>
</evidence>
<evidence type="ECO:0000313" key="2">
    <source>
        <dbReference type="EMBL" id="KAK4457740.1"/>
    </source>
</evidence>
<proteinExistence type="predicted"/>
<protein>
    <recommendedName>
        <fullName evidence="4">Transmembrane protein</fullName>
    </recommendedName>
</protein>
<dbReference type="EMBL" id="MU865099">
    <property type="protein sequence ID" value="KAK4457740.1"/>
    <property type="molecule type" value="Genomic_DNA"/>
</dbReference>
<evidence type="ECO:0000256" key="1">
    <source>
        <dbReference type="SAM" id="Phobius"/>
    </source>
</evidence>
<keyword evidence="1" id="KW-0472">Membrane</keyword>
<evidence type="ECO:0008006" key="4">
    <source>
        <dbReference type="Google" id="ProtNLM"/>
    </source>
</evidence>
<keyword evidence="3" id="KW-1185">Reference proteome</keyword>
<organism evidence="2 3">
    <name type="scientific">Cladorrhinum samala</name>
    <dbReference type="NCBI Taxonomy" id="585594"/>
    <lineage>
        <taxon>Eukaryota</taxon>
        <taxon>Fungi</taxon>
        <taxon>Dikarya</taxon>
        <taxon>Ascomycota</taxon>
        <taxon>Pezizomycotina</taxon>
        <taxon>Sordariomycetes</taxon>
        <taxon>Sordariomycetidae</taxon>
        <taxon>Sordariales</taxon>
        <taxon>Podosporaceae</taxon>
        <taxon>Cladorrhinum</taxon>
    </lineage>
</organism>
<comment type="caution">
    <text evidence="2">The sequence shown here is derived from an EMBL/GenBank/DDBJ whole genome shotgun (WGS) entry which is preliminary data.</text>
</comment>
<feature type="transmembrane region" description="Helical" evidence="1">
    <location>
        <begin position="61"/>
        <end position="82"/>
    </location>
</feature>